<evidence type="ECO:0000313" key="1">
    <source>
        <dbReference type="EMBL" id="KAK9928095.1"/>
    </source>
</evidence>
<organism evidence="1 2">
    <name type="scientific">Rubus argutus</name>
    <name type="common">Southern blackberry</name>
    <dbReference type="NCBI Taxonomy" id="59490"/>
    <lineage>
        <taxon>Eukaryota</taxon>
        <taxon>Viridiplantae</taxon>
        <taxon>Streptophyta</taxon>
        <taxon>Embryophyta</taxon>
        <taxon>Tracheophyta</taxon>
        <taxon>Spermatophyta</taxon>
        <taxon>Magnoliopsida</taxon>
        <taxon>eudicotyledons</taxon>
        <taxon>Gunneridae</taxon>
        <taxon>Pentapetalae</taxon>
        <taxon>rosids</taxon>
        <taxon>fabids</taxon>
        <taxon>Rosales</taxon>
        <taxon>Rosaceae</taxon>
        <taxon>Rosoideae</taxon>
        <taxon>Rosoideae incertae sedis</taxon>
        <taxon>Rubus</taxon>
    </lineage>
</organism>
<dbReference type="Proteomes" id="UP001457282">
    <property type="component" value="Unassembled WGS sequence"/>
</dbReference>
<sequence>MFSELSSIRRICEIVLQILQEPVIKPEWNTFSSSVSGIWKGVGAVFAPITVEMEPIDFGSRDQNLYDCYTLSRIEAVPSSSGGPASQIQRKINWVTLNPYGEIPQHVGGRSFPKSDSNESGRNHVLPQFEAFSFERSDVMEEDIMGKEPGLVFFEVCSIPLPLL</sequence>
<dbReference type="PANTHER" id="PTHR36025">
    <property type="entry name" value="DIHYDROOROTATE DEHYDROGENASE (DUF3598)"/>
    <property type="match status" value="1"/>
</dbReference>
<reference evidence="1 2" key="1">
    <citation type="journal article" date="2023" name="G3 (Bethesda)">
        <title>A chromosome-length genome assembly and annotation of blackberry (Rubus argutus, cv. 'Hillquist').</title>
        <authorList>
            <person name="Bruna T."/>
            <person name="Aryal R."/>
            <person name="Dudchenko O."/>
            <person name="Sargent D.J."/>
            <person name="Mead D."/>
            <person name="Buti M."/>
            <person name="Cavallini A."/>
            <person name="Hytonen T."/>
            <person name="Andres J."/>
            <person name="Pham M."/>
            <person name="Weisz D."/>
            <person name="Mascagni F."/>
            <person name="Usai G."/>
            <person name="Natali L."/>
            <person name="Bassil N."/>
            <person name="Fernandez G.E."/>
            <person name="Lomsadze A."/>
            <person name="Armour M."/>
            <person name="Olukolu B."/>
            <person name="Poorten T."/>
            <person name="Britton C."/>
            <person name="Davik J."/>
            <person name="Ashrafi H."/>
            <person name="Aiden E.L."/>
            <person name="Borodovsky M."/>
            <person name="Worthington M."/>
        </authorList>
    </citation>
    <scope>NUCLEOTIDE SEQUENCE [LARGE SCALE GENOMIC DNA]</scope>
    <source>
        <strain evidence="1">PI 553951</strain>
    </source>
</reference>
<protein>
    <submittedName>
        <fullName evidence="1">Uncharacterized protein</fullName>
    </submittedName>
</protein>
<dbReference type="AlphaFoldDB" id="A0AAW1WXN8"/>
<keyword evidence="2" id="KW-1185">Reference proteome</keyword>
<accession>A0AAW1WXN8</accession>
<comment type="caution">
    <text evidence="1">The sequence shown here is derived from an EMBL/GenBank/DDBJ whole genome shotgun (WGS) entry which is preliminary data.</text>
</comment>
<dbReference type="SUPFAM" id="SSF50814">
    <property type="entry name" value="Lipocalins"/>
    <property type="match status" value="1"/>
</dbReference>
<gene>
    <name evidence="1" type="ORF">M0R45_025248</name>
</gene>
<dbReference type="PANTHER" id="PTHR36025:SF1">
    <property type="entry name" value="DIHYDROOROTATE DEHYDROGENASE (DUF3598)"/>
    <property type="match status" value="1"/>
</dbReference>
<dbReference type="EMBL" id="JBEDUW010000005">
    <property type="protein sequence ID" value="KAK9928095.1"/>
    <property type="molecule type" value="Genomic_DNA"/>
</dbReference>
<dbReference type="InterPro" id="IPR012674">
    <property type="entry name" value="Calycin"/>
</dbReference>
<evidence type="ECO:0000313" key="2">
    <source>
        <dbReference type="Proteomes" id="UP001457282"/>
    </source>
</evidence>
<proteinExistence type="predicted"/>
<name>A0AAW1WXN8_RUBAR</name>